<keyword evidence="2" id="KW-1185">Reference proteome</keyword>
<protein>
    <submittedName>
        <fullName evidence="1">Uncharacterized protein</fullName>
    </submittedName>
</protein>
<organism evidence="1 2">
    <name type="scientific">Smittium mucronatum</name>
    <dbReference type="NCBI Taxonomy" id="133383"/>
    <lineage>
        <taxon>Eukaryota</taxon>
        <taxon>Fungi</taxon>
        <taxon>Fungi incertae sedis</taxon>
        <taxon>Zoopagomycota</taxon>
        <taxon>Kickxellomycotina</taxon>
        <taxon>Harpellomycetes</taxon>
        <taxon>Harpellales</taxon>
        <taxon>Legeriomycetaceae</taxon>
        <taxon>Smittium</taxon>
    </lineage>
</organism>
<evidence type="ECO:0000313" key="2">
    <source>
        <dbReference type="Proteomes" id="UP000187455"/>
    </source>
</evidence>
<comment type="caution">
    <text evidence="1">The sequence shown here is derived from an EMBL/GenBank/DDBJ whole genome shotgun (WGS) entry which is preliminary data.</text>
</comment>
<proteinExistence type="predicted"/>
<gene>
    <name evidence="1" type="ORF">AYI68_g72</name>
</gene>
<reference evidence="1 2" key="1">
    <citation type="journal article" date="2016" name="Mol. Biol. Evol.">
        <title>Genome-Wide Survey of Gut Fungi (Harpellales) Reveals the First Horizontally Transferred Ubiquitin Gene from a Mosquito Host.</title>
        <authorList>
            <person name="Wang Y."/>
            <person name="White M.M."/>
            <person name="Kvist S."/>
            <person name="Moncalvo J.M."/>
        </authorList>
    </citation>
    <scope>NUCLEOTIDE SEQUENCE [LARGE SCALE GENOMIC DNA]</scope>
    <source>
        <strain evidence="1 2">ALG-7-W6</strain>
    </source>
</reference>
<accession>A0A1R0H9F5</accession>
<dbReference type="EMBL" id="LSSL01000014">
    <property type="protein sequence ID" value="OLY85734.1"/>
    <property type="molecule type" value="Genomic_DNA"/>
</dbReference>
<dbReference type="AlphaFoldDB" id="A0A1R0H9F5"/>
<name>A0A1R0H9F5_9FUNG</name>
<sequence>MAGRYCVWHLQHWQKVRSACYQCPHTEKGGLVQAGCRLDQDQDQISKLTSLKRLKATFGIFHPIILKFHLFLH</sequence>
<evidence type="ECO:0000313" key="1">
    <source>
        <dbReference type="EMBL" id="OLY85734.1"/>
    </source>
</evidence>
<dbReference type="Proteomes" id="UP000187455">
    <property type="component" value="Unassembled WGS sequence"/>
</dbReference>